<dbReference type="InterPro" id="IPR012334">
    <property type="entry name" value="Pectin_lyas_fold"/>
</dbReference>
<feature type="region of interest" description="Disordered" evidence="1">
    <location>
        <begin position="929"/>
        <end position="952"/>
    </location>
</feature>
<dbReference type="NCBIfam" id="TIGR01901">
    <property type="entry name" value="adhes_NPXG"/>
    <property type="match status" value="1"/>
</dbReference>
<dbReference type="Gene3D" id="2.160.20.10">
    <property type="entry name" value="Single-stranded right-handed beta-helix, Pectin lyase-like"/>
    <property type="match status" value="2"/>
</dbReference>
<evidence type="ECO:0000256" key="1">
    <source>
        <dbReference type="SAM" id="MobiDB-lite"/>
    </source>
</evidence>
<dbReference type="eggNOG" id="COG3210">
    <property type="taxonomic scope" value="Bacteria"/>
</dbReference>
<dbReference type="InterPro" id="IPR008638">
    <property type="entry name" value="FhaB/CdiA-like_TPS"/>
</dbReference>
<dbReference type="InterPro" id="IPR011050">
    <property type="entry name" value="Pectin_lyase_fold/virulence"/>
</dbReference>
<organism evidence="3 4">
    <name type="scientific">Rippkaea orientalis (strain PCC 8801 / RF-1)</name>
    <name type="common">Cyanothece sp. (strain PCC 8801)</name>
    <dbReference type="NCBI Taxonomy" id="41431"/>
    <lineage>
        <taxon>Bacteria</taxon>
        <taxon>Bacillati</taxon>
        <taxon>Cyanobacteriota</taxon>
        <taxon>Cyanophyceae</taxon>
        <taxon>Oscillatoriophycideae</taxon>
        <taxon>Chroococcales</taxon>
        <taxon>Aphanothecaceae</taxon>
        <taxon>Rippkaea</taxon>
        <taxon>Rippkaea orientalis</taxon>
    </lineage>
</organism>
<dbReference type="SUPFAM" id="SSF51126">
    <property type="entry name" value="Pectin lyase-like"/>
    <property type="match status" value="2"/>
</dbReference>
<dbReference type="HOGENOM" id="CLU_001325_0_0_3"/>
<dbReference type="SMART" id="SM00912">
    <property type="entry name" value="Haemagg_act"/>
    <property type="match status" value="1"/>
</dbReference>
<dbReference type="Pfam" id="PF05860">
    <property type="entry name" value="TPS"/>
    <property type="match status" value="1"/>
</dbReference>
<feature type="compositionally biased region" description="Low complexity" evidence="1">
    <location>
        <begin position="929"/>
        <end position="942"/>
    </location>
</feature>
<accession>B7K0C6</accession>
<dbReference type="OrthoDB" id="452776at2"/>
<evidence type="ECO:0000259" key="2">
    <source>
        <dbReference type="SMART" id="SM00912"/>
    </source>
</evidence>
<proteinExistence type="predicted"/>
<feature type="domain" description="Filamentous haemagglutinin FhaB/tRNA nuclease CdiA-like TPS" evidence="2">
    <location>
        <begin position="52"/>
        <end position="163"/>
    </location>
</feature>
<name>B7K0C6_RIPO1</name>
<feature type="compositionally biased region" description="Polar residues" evidence="1">
    <location>
        <begin position="943"/>
        <end position="952"/>
    </location>
</feature>
<dbReference type="EMBL" id="CP001287">
    <property type="protein sequence ID" value="ACK67410.1"/>
    <property type="molecule type" value="Genomic_DNA"/>
</dbReference>
<dbReference type="Proteomes" id="UP000008204">
    <property type="component" value="Chromosome"/>
</dbReference>
<dbReference type="RefSeq" id="WP_012596669.1">
    <property type="nucleotide sequence ID" value="NC_011726.1"/>
</dbReference>
<keyword evidence="4" id="KW-1185">Reference proteome</keyword>
<evidence type="ECO:0000313" key="4">
    <source>
        <dbReference type="Proteomes" id="UP000008204"/>
    </source>
</evidence>
<dbReference type="KEGG" id="cyp:PCC8801_3442"/>
<gene>
    <name evidence="3" type="ordered locus">PCC8801_3442</name>
</gene>
<evidence type="ECO:0000313" key="3">
    <source>
        <dbReference type="EMBL" id="ACK67410.1"/>
    </source>
</evidence>
<reference evidence="4" key="1">
    <citation type="journal article" date="2011" name="MBio">
        <title>Novel metabolic attributes of the genus Cyanothece, comprising a group of unicellular nitrogen-fixing Cyanobacteria.</title>
        <authorList>
            <person name="Bandyopadhyay A."/>
            <person name="Elvitigala T."/>
            <person name="Welsh E."/>
            <person name="Stockel J."/>
            <person name="Liberton M."/>
            <person name="Min H."/>
            <person name="Sherman L.A."/>
            <person name="Pakrasi H.B."/>
        </authorList>
    </citation>
    <scope>NUCLEOTIDE SEQUENCE [LARGE SCALE GENOMIC DNA]</scope>
    <source>
        <strain evidence="4">PCC 8801</strain>
    </source>
</reference>
<dbReference type="AlphaFoldDB" id="B7K0C6"/>
<dbReference type="STRING" id="41431.PCC8801_3442"/>
<sequence>MGDITLTTKILETIPNYPVMSASFYLTPHDLLATFLSISGLMVSPIASAQVASDGTVQTQVNTLGNQLEITEGTQAGSNLFHSFSQFSVPSGFEAYFNNSSTISNIISRVTGGSISNIEGLIRANGTANLFLINPNGIVFGPNAAVDIGGSFLATTAESIQFADGSQFSATNSQSSPILTIAVPVGLQFGSNPGTIVNRANRTVPDPTPDNPNNTRQVGFEVKSGNTIALVGGDLDFQGGRVNGSGGRVELGSVGGNSRVQLSVTNPGLEIDYQGVTNFQDISLSQQSIVDVNNSTIQVQGSNIRLTNGSQISSTTRTTEDAGDLTVNATESVELIGAAPEGFPFPSAFIAQVNPGGTGRGGNLIINTKQLSIREGAGISVASRGKGIGGRLEVNVSEAIEITGTGPQSLSVLTSSTDGTGDGGEIVINTRQLTLSNGGQIQAFTINQGRGGTITINASDSIEVSGRGALPEFNTESFSSITAESGFQLLGFTGIAPGGNVNINTNQLIVTDGGTISAGSFGQGNAGSVDITSNSIFLDNQGVITASSEGSGDAGNVSIYTDQLSVNNQSEISVRNIGFGQGGNLTISADAISLNRNSQLSAVSLPLEDLTLQKLSINAEEFANRPNIGNAGDLILNTSSLNLNNDSQVTVSSFGTGNAGSMGITAQNIALDNSSELAAETASGEGGNISLYVSDFLNLRRASTISTTAGTLGGGGNGGNIFIDAEFMVTVPTENSDIIANAFLGNGGNIRINASGVFGIEERERLTPLNDITASSQFGQVGSIGINRPDVDPQRSLVKLPGEVVDAKNLVVQACSPGGAYTRGEFSITGSGGLPVNPDEGIQTAPGLTELGYPEIEMFNQSDNQESLKIPNESLTPDYKRQSSPTTIVEAQGWIMDKNGKVVLTAQSPNVTPHGSGFMPSNCYDLSNRSLSSATSPSPSLSDVPQRNSLAE</sequence>
<protein>
    <submittedName>
        <fullName evidence="3">Filamentous hemagglutinin family outer membrane protein</fullName>
    </submittedName>
</protein>